<dbReference type="RefSeq" id="WP_013157892.1">
    <property type="nucleotide sequence ID" value="NC_014212.1"/>
</dbReference>
<dbReference type="OrthoDB" id="32236at2"/>
<reference evidence="2 3" key="1">
    <citation type="journal article" date="2010" name="Stand. Genomic Sci.">
        <title>Complete genome sequence of Meiothermus silvanus type strain (VI-R2).</title>
        <authorList>
            <person name="Sikorski J."/>
            <person name="Tindall B.J."/>
            <person name="Lowry S."/>
            <person name="Lucas S."/>
            <person name="Nolan M."/>
            <person name="Copeland A."/>
            <person name="Glavina Del Rio T."/>
            <person name="Tice H."/>
            <person name="Cheng J.F."/>
            <person name="Han C."/>
            <person name="Pitluck S."/>
            <person name="Liolios K."/>
            <person name="Ivanova N."/>
            <person name="Mavromatis K."/>
            <person name="Mikhailova N."/>
            <person name="Pati A."/>
            <person name="Goodwin L."/>
            <person name="Chen A."/>
            <person name="Palaniappan K."/>
            <person name="Land M."/>
            <person name="Hauser L."/>
            <person name="Chang Y.J."/>
            <person name="Jeffries C.D."/>
            <person name="Rohde M."/>
            <person name="Goker M."/>
            <person name="Woyke T."/>
            <person name="Bristow J."/>
            <person name="Eisen J.A."/>
            <person name="Markowitz V."/>
            <person name="Hugenholtz P."/>
            <person name="Kyrpides N.C."/>
            <person name="Klenk H.P."/>
            <person name="Lapidus A."/>
        </authorList>
    </citation>
    <scope>NUCLEOTIDE SEQUENCE [LARGE SCALE GENOMIC DNA]</scope>
    <source>
        <strain evidence="3">ATCC 700542 / DSM 9946 / VI-R2</strain>
    </source>
</reference>
<dbReference type="InterPro" id="IPR002881">
    <property type="entry name" value="DUF58"/>
</dbReference>
<evidence type="ECO:0000259" key="1">
    <source>
        <dbReference type="Pfam" id="PF01882"/>
    </source>
</evidence>
<dbReference type="KEGG" id="msv:Mesil_1430"/>
<keyword evidence="3" id="KW-1185">Reference proteome</keyword>
<feature type="domain" description="DUF58" evidence="1">
    <location>
        <begin position="165"/>
        <end position="272"/>
    </location>
</feature>
<dbReference type="Pfam" id="PF01882">
    <property type="entry name" value="DUF58"/>
    <property type="match status" value="1"/>
</dbReference>
<dbReference type="HOGENOM" id="CLU_749659_0_0_0"/>
<dbReference type="PANTHER" id="PTHR34351:SF1">
    <property type="entry name" value="SLR1927 PROTEIN"/>
    <property type="match status" value="1"/>
</dbReference>
<dbReference type="eggNOG" id="COG1721">
    <property type="taxonomic scope" value="Bacteria"/>
</dbReference>
<proteinExistence type="predicted"/>
<evidence type="ECO:0000313" key="3">
    <source>
        <dbReference type="Proteomes" id="UP000001916"/>
    </source>
</evidence>
<dbReference type="PANTHER" id="PTHR34351">
    <property type="entry name" value="SLR1927 PROTEIN-RELATED"/>
    <property type="match status" value="1"/>
</dbReference>
<organism evidence="2 3">
    <name type="scientific">Allomeiothermus silvanus (strain ATCC 700542 / DSM 9946 / NBRC 106475 / NCIMB 13440 / VI-R2)</name>
    <name type="common">Thermus silvanus</name>
    <dbReference type="NCBI Taxonomy" id="526227"/>
    <lineage>
        <taxon>Bacteria</taxon>
        <taxon>Thermotogati</taxon>
        <taxon>Deinococcota</taxon>
        <taxon>Deinococci</taxon>
        <taxon>Thermales</taxon>
        <taxon>Thermaceae</taxon>
        <taxon>Allomeiothermus</taxon>
    </lineage>
</organism>
<sequence length="369" mass="40217">MLWSWLFPLGLLAAILLAPSLVRGSASSRALKRRMFPHRSGTGRVRVALGCPLPVYVRLEREGSGPLSLLPNGANALAWPRWEWEEALLFSPRKRGEYPLPRIRVFARDLLGLREVEVRVNQESDRVLAYPEAFGLLSPDLRLTLLADGPEARGGLEDPSRFAGVRAYTPGDPLSRLHWKATAHHGKPMVREFARVRSSGVWLHLDLHAQGKQGAIYLEHATALAASLLVAAEEANLAVGLSAGAGGIGLGRGALHLARILEVLARANPEQQARPVPIPPPGVNLLLVTQEASGSVIEGALRARARASRVHLIALPEGFYLKPGEKGRPVFGKTEGVLRLLEKRKLLEAEGVRVHILRGNENILRIADL</sequence>
<dbReference type="STRING" id="526227.Mesil_1430"/>
<accession>D7BEX0</accession>
<dbReference type="AlphaFoldDB" id="D7BEX0"/>
<dbReference type="Proteomes" id="UP000001916">
    <property type="component" value="Chromosome"/>
</dbReference>
<name>D7BEX0_ALLS1</name>
<protein>
    <recommendedName>
        <fullName evidence="1">DUF58 domain-containing protein</fullName>
    </recommendedName>
</protein>
<dbReference type="EMBL" id="CP002042">
    <property type="protein sequence ID" value="ADH63323.1"/>
    <property type="molecule type" value="Genomic_DNA"/>
</dbReference>
<gene>
    <name evidence="2" type="ordered locus">Mesil_1430</name>
</gene>
<evidence type="ECO:0000313" key="2">
    <source>
        <dbReference type="EMBL" id="ADH63323.1"/>
    </source>
</evidence>